<proteinExistence type="predicted"/>
<dbReference type="OrthoDB" id="9807744at2"/>
<evidence type="ECO:0000259" key="2">
    <source>
        <dbReference type="Pfam" id="PF04235"/>
    </source>
</evidence>
<feature type="transmembrane region" description="Helical" evidence="1">
    <location>
        <begin position="134"/>
        <end position="158"/>
    </location>
</feature>
<feature type="transmembrane region" description="Helical" evidence="1">
    <location>
        <begin position="278"/>
        <end position="298"/>
    </location>
</feature>
<dbReference type="AlphaFoldDB" id="A0A5N0ECT3"/>
<dbReference type="PANTHER" id="PTHR30590:SF3">
    <property type="entry name" value="HYPOTHETICAL MEMBRANE SPANNING PROTEIN"/>
    <property type="match status" value="1"/>
</dbReference>
<feature type="transmembrane region" description="Helical" evidence="1">
    <location>
        <begin position="12"/>
        <end position="31"/>
    </location>
</feature>
<feature type="transmembrane region" description="Helical" evidence="1">
    <location>
        <begin position="178"/>
        <end position="199"/>
    </location>
</feature>
<evidence type="ECO:0000313" key="4">
    <source>
        <dbReference type="Proteomes" id="UP000323876"/>
    </source>
</evidence>
<dbReference type="Pfam" id="PF04235">
    <property type="entry name" value="DUF418"/>
    <property type="match status" value="1"/>
</dbReference>
<keyword evidence="1" id="KW-0812">Transmembrane</keyword>
<accession>A0A5N0ECT3</accession>
<feature type="transmembrane region" description="Helical" evidence="1">
    <location>
        <begin position="251"/>
        <end position="271"/>
    </location>
</feature>
<dbReference type="InterPro" id="IPR007349">
    <property type="entry name" value="DUF418"/>
</dbReference>
<feature type="domain" description="DUF418" evidence="2">
    <location>
        <begin position="166"/>
        <end position="316"/>
    </location>
</feature>
<organism evidence="3 4">
    <name type="scientific">Nocardia colli</name>
    <dbReference type="NCBI Taxonomy" id="2545717"/>
    <lineage>
        <taxon>Bacteria</taxon>
        <taxon>Bacillati</taxon>
        <taxon>Actinomycetota</taxon>
        <taxon>Actinomycetes</taxon>
        <taxon>Mycobacteriales</taxon>
        <taxon>Nocardiaceae</taxon>
        <taxon>Nocardia</taxon>
    </lineage>
</organism>
<name>A0A5N0ECT3_9NOCA</name>
<feature type="transmembrane region" description="Helical" evidence="1">
    <location>
        <begin position="110"/>
        <end position="127"/>
    </location>
</feature>
<dbReference type="InterPro" id="IPR052529">
    <property type="entry name" value="Bact_Transport_Assoc"/>
</dbReference>
<sequence>MNSDTGRIRELDAVRGFALCGILVVNIWQLTDMAVVRAPGEMIPLRHLLSVLFEGRFFPIFSFLFGLSFALFLDSAAQRTDRPRLVLIRRLVALGVLGLIHHQFQPGEALLPYALVGLVILLPAAGLPRLAILVAGLAATIGVAVTLGGGFGLVPGLFLLGLATARYGIPDTLEDRGWQIAAVFALALPAAVLTAMWEYRVPYLDLLISNAPPIAGLLGALAYLTGLLLVLRTETGSVLSEILEPMGRMALTNYLTATALILLAEPHLALAGTAKYGILLALAAAIITIQALASWAWLKLFRYGPVEWVWRCVTWWELVPARRIPEPIRYR</sequence>
<feature type="transmembrane region" description="Helical" evidence="1">
    <location>
        <begin position="211"/>
        <end position="231"/>
    </location>
</feature>
<feature type="transmembrane region" description="Helical" evidence="1">
    <location>
        <begin position="85"/>
        <end position="104"/>
    </location>
</feature>
<reference evidence="3 4" key="1">
    <citation type="submission" date="2019-09" db="EMBL/GenBank/DDBJ databases">
        <authorList>
            <person name="Wang X."/>
        </authorList>
    </citation>
    <scope>NUCLEOTIDE SEQUENCE [LARGE SCALE GENOMIC DNA]</scope>
    <source>
        <strain evidence="3 4">CICC 11023</strain>
    </source>
</reference>
<evidence type="ECO:0000256" key="1">
    <source>
        <dbReference type="SAM" id="Phobius"/>
    </source>
</evidence>
<comment type="caution">
    <text evidence="3">The sequence shown here is derived from an EMBL/GenBank/DDBJ whole genome shotgun (WGS) entry which is preliminary data.</text>
</comment>
<keyword evidence="1" id="KW-0472">Membrane</keyword>
<dbReference type="RefSeq" id="WP_150403587.1">
    <property type="nucleotide sequence ID" value="NZ_VXLC01000008.1"/>
</dbReference>
<dbReference type="PANTHER" id="PTHR30590">
    <property type="entry name" value="INNER MEMBRANE PROTEIN"/>
    <property type="match status" value="1"/>
</dbReference>
<feature type="transmembrane region" description="Helical" evidence="1">
    <location>
        <begin position="51"/>
        <end position="73"/>
    </location>
</feature>
<evidence type="ECO:0000313" key="3">
    <source>
        <dbReference type="EMBL" id="KAA8887257.1"/>
    </source>
</evidence>
<dbReference type="Proteomes" id="UP000323876">
    <property type="component" value="Unassembled WGS sequence"/>
</dbReference>
<keyword evidence="1" id="KW-1133">Transmembrane helix</keyword>
<gene>
    <name evidence="3" type="ORF">F3087_20395</name>
</gene>
<dbReference type="EMBL" id="VXLC01000008">
    <property type="protein sequence ID" value="KAA8887257.1"/>
    <property type="molecule type" value="Genomic_DNA"/>
</dbReference>
<keyword evidence="4" id="KW-1185">Reference proteome</keyword>
<protein>
    <submittedName>
        <fullName evidence="3">DUF418 domain-containing protein</fullName>
    </submittedName>
</protein>